<proteinExistence type="predicted"/>
<evidence type="ECO:0000256" key="1">
    <source>
        <dbReference type="SAM" id="MobiDB-lite"/>
    </source>
</evidence>
<dbReference type="Proteomes" id="UP000182054">
    <property type="component" value="Unassembled WGS sequence"/>
</dbReference>
<accession>A0A1I0UC44</accession>
<protein>
    <submittedName>
        <fullName evidence="2">Uncharacterized protein</fullName>
    </submittedName>
</protein>
<feature type="region of interest" description="Disordered" evidence="1">
    <location>
        <begin position="1"/>
        <end position="48"/>
    </location>
</feature>
<gene>
    <name evidence="2" type="ORF">SAMN05444374_11846</name>
</gene>
<evidence type="ECO:0000313" key="3">
    <source>
        <dbReference type="Proteomes" id="UP000182054"/>
    </source>
</evidence>
<sequence length="65" mass="6923">MTNVEADRSDSSGTEGEGDARSDGEKAEALPAGRRTRQWVGLATSKQAPRARCTMLHAALRPLSP</sequence>
<name>A0A1I0UC44_9NOCA</name>
<feature type="compositionally biased region" description="Basic and acidic residues" evidence="1">
    <location>
        <begin position="1"/>
        <end position="10"/>
    </location>
</feature>
<evidence type="ECO:0000313" key="2">
    <source>
        <dbReference type="EMBL" id="SFA61611.1"/>
    </source>
</evidence>
<reference evidence="2 3" key="1">
    <citation type="submission" date="2016-10" db="EMBL/GenBank/DDBJ databases">
        <authorList>
            <person name="de Groot N.N."/>
        </authorList>
    </citation>
    <scope>NUCLEOTIDE SEQUENCE [LARGE SCALE GENOMIC DNA]</scope>
    <source>
        <strain evidence="2 3">DSM 44908</strain>
    </source>
</reference>
<feature type="compositionally biased region" description="Basic and acidic residues" evidence="1">
    <location>
        <begin position="18"/>
        <end position="28"/>
    </location>
</feature>
<organism evidence="2 3">
    <name type="scientific">Rhodococcoides kroppenstedtii</name>
    <dbReference type="NCBI Taxonomy" id="293050"/>
    <lineage>
        <taxon>Bacteria</taxon>
        <taxon>Bacillati</taxon>
        <taxon>Actinomycetota</taxon>
        <taxon>Actinomycetes</taxon>
        <taxon>Mycobacteriales</taxon>
        <taxon>Nocardiaceae</taxon>
        <taxon>Rhodococcoides</taxon>
    </lineage>
</organism>
<dbReference type="AlphaFoldDB" id="A0A1I0UC44"/>
<dbReference type="EMBL" id="FOJN01000018">
    <property type="protein sequence ID" value="SFA61611.1"/>
    <property type="molecule type" value="Genomic_DNA"/>
</dbReference>